<name>A0ABW4HTW5_9BACI</name>
<sequence>MSFRELLSDYYQIHPEEKVMIDDRAGFLSDGYFYFNMESRNLETIQMEQTVLAYYLRENGIRQMALPIKNMKEEWFTEYRNSKFLIYQVTERNMKRESPGRSLALFHQIGSTYGFEPQTISSYGEWKRLWIDKLTLFEEWIHQQVEDRNAISKILLDTLPYIIGMSENAIQYLRETEETESRFSEMDQGTVTFLRFQDQFNREVLWPDQLGYDHPARDLAEYIRLLLLTGQSEEALLEFIRDYQIIRPLTLFSWRLVYARLLFPIHLFDAMEPLLISEHPSGKEEEYLHMIDRQGKYEERLRDFFMKVGIDKGEAGLTEVEWL</sequence>
<dbReference type="Gene3D" id="3.90.1200.10">
    <property type="match status" value="1"/>
</dbReference>
<dbReference type="InterPro" id="IPR047175">
    <property type="entry name" value="CotS-like"/>
</dbReference>
<dbReference type="SUPFAM" id="SSF56112">
    <property type="entry name" value="Protein kinase-like (PK-like)"/>
    <property type="match status" value="1"/>
</dbReference>
<gene>
    <name evidence="1" type="ORF">ACFSBH_13780</name>
</gene>
<dbReference type="InterPro" id="IPR011009">
    <property type="entry name" value="Kinase-like_dom_sf"/>
</dbReference>
<proteinExistence type="predicted"/>
<keyword evidence="2" id="KW-1185">Reference proteome</keyword>
<protein>
    <recommendedName>
        <fullName evidence="3">Spore coat protein YutH</fullName>
    </recommendedName>
</protein>
<dbReference type="RefSeq" id="WP_379598071.1">
    <property type="nucleotide sequence ID" value="NZ_JBHUDE010000127.1"/>
</dbReference>
<comment type="caution">
    <text evidence="1">The sequence shown here is derived from an EMBL/GenBank/DDBJ whole genome shotgun (WGS) entry which is preliminary data.</text>
</comment>
<accession>A0ABW4HTW5</accession>
<dbReference type="EMBL" id="JBHUDE010000127">
    <property type="protein sequence ID" value="MFD1608691.1"/>
    <property type="molecule type" value="Genomic_DNA"/>
</dbReference>
<organism evidence="1 2">
    <name type="scientific">Oceanobacillus luteolus</name>
    <dbReference type="NCBI Taxonomy" id="1274358"/>
    <lineage>
        <taxon>Bacteria</taxon>
        <taxon>Bacillati</taxon>
        <taxon>Bacillota</taxon>
        <taxon>Bacilli</taxon>
        <taxon>Bacillales</taxon>
        <taxon>Bacillaceae</taxon>
        <taxon>Oceanobacillus</taxon>
    </lineage>
</organism>
<dbReference type="PANTHER" id="PTHR39179:SF2">
    <property type="entry name" value="ENDOSPORE COAT-ASSOCIATED PROTEIN YUTH"/>
    <property type="match status" value="1"/>
</dbReference>
<evidence type="ECO:0000313" key="1">
    <source>
        <dbReference type="EMBL" id="MFD1608691.1"/>
    </source>
</evidence>
<dbReference type="PANTHER" id="PTHR39179">
    <property type="entry name" value="SPORE COAT PROTEIN I"/>
    <property type="match status" value="1"/>
</dbReference>
<evidence type="ECO:0008006" key="3">
    <source>
        <dbReference type="Google" id="ProtNLM"/>
    </source>
</evidence>
<dbReference type="Proteomes" id="UP001597221">
    <property type="component" value="Unassembled WGS sequence"/>
</dbReference>
<reference evidence="2" key="1">
    <citation type="journal article" date="2019" name="Int. J. Syst. Evol. Microbiol.">
        <title>The Global Catalogue of Microorganisms (GCM) 10K type strain sequencing project: providing services to taxonomists for standard genome sequencing and annotation.</title>
        <authorList>
            <consortium name="The Broad Institute Genomics Platform"/>
            <consortium name="The Broad Institute Genome Sequencing Center for Infectious Disease"/>
            <person name="Wu L."/>
            <person name="Ma J."/>
        </authorList>
    </citation>
    <scope>NUCLEOTIDE SEQUENCE [LARGE SCALE GENOMIC DNA]</scope>
    <source>
        <strain evidence="2">CGMCC 1.12376</strain>
    </source>
</reference>
<evidence type="ECO:0000313" key="2">
    <source>
        <dbReference type="Proteomes" id="UP001597221"/>
    </source>
</evidence>